<organism evidence="1 2">
    <name type="scientific">Mesomycoplasma hyorhinis (strain MCLD)</name>
    <name type="common">Mycoplasma hyorhinis</name>
    <dbReference type="NCBI Taxonomy" id="936139"/>
    <lineage>
        <taxon>Bacteria</taxon>
        <taxon>Bacillati</taxon>
        <taxon>Mycoplasmatota</taxon>
        <taxon>Mycoplasmoidales</taxon>
        <taxon>Metamycoplasmataceae</taxon>
        <taxon>Mesomycoplasma</taxon>
    </lineage>
</organism>
<evidence type="ECO:0000313" key="1">
    <source>
        <dbReference type="EMBL" id="AEC46126.1"/>
    </source>
</evidence>
<sequence>MFWSKISLISFKKEEKIYFLEPKIQKQTKELHSIFWTL</sequence>
<proteinExistence type="predicted"/>
<accession>A0ABM5M6S5</accession>
<dbReference type="EMBL" id="CP002669">
    <property type="protein sequence ID" value="AEC46126.1"/>
    <property type="molecule type" value="Genomic_DNA"/>
</dbReference>
<name>A0ABM5M6S5_MESHM</name>
<keyword evidence="2" id="KW-1185">Reference proteome</keyword>
<evidence type="ECO:0000313" key="2">
    <source>
        <dbReference type="Proteomes" id="UP000008738"/>
    </source>
</evidence>
<dbReference type="Proteomes" id="UP000008738">
    <property type="component" value="Chromosome"/>
</dbReference>
<protein>
    <submittedName>
        <fullName evidence="1">Uncharacterized protein</fullName>
    </submittedName>
</protein>
<gene>
    <name evidence="1" type="ordered locus">SRH_02920</name>
</gene>
<reference evidence="1 2" key="1">
    <citation type="journal article" date="2011" name="J. Bacteriol.">
        <title>Genome analysis of a Mycoplasma hyorhinis strain derived from a primary human melanoma cell line.</title>
        <authorList>
            <person name="Kornspan J.D."/>
            <person name="Lysnyansky I."/>
            <person name="Kahan T."/>
            <person name="Herrmann R."/>
            <person name="Rottem S."/>
            <person name="Nir-Paz R."/>
        </authorList>
    </citation>
    <scope>NUCLEOTIDE SEQUENCE [LARGE SCALE GENOMIC DNA]</scope>
    <source>
        <strain evidence="1 2">MCLD</strain>
    </source>
</reference>